<gene>
    <name evidence="8" type="ORF">QBC42DRAFT_287213</name>
</gene>
<dbReference type="Proteomes" id="UP001321749">
    <property type="component" value="Unassembled WGS sequence"/>
</dbReference>
<keyword evidence="9" id="KW-1185">Reference proteome</keyword>
<reference evidence="8" key="2">
    <citation type="submission" date="2023-06" db="EMBL/GenBank/DDBJ databases">
        <authorList>
            <consortium name="Lawrence Berkeley National Laboratory"/>
            <person name="Mondo S.J."/>
            <person name="Hensen N."/>
            <person name="Bonometti L."/>
            <person name="Westerberg I."/>
            <person name="Brannstrom I.O."/>
            <person name="Guillou S."/>
            <person name="Cros-Aarteil S."/>
            <person name="Calhoun S."/>
            <person name="Haridas S."/>
            <person name="Kuo A."/>
            <person name="Pangilinan J."/>
            <person name="Riley R."/>
            <person name="Labutti K."/>
            <person name="Andreopoulos B."/>
            <person name="Lipzen A."/>
            <person name="Chen C."/>
            <person name="Yanf M."/>
            <person name="Daum C."/>
            <person name="Ng V."/>
            <person name="Clum A."/>
            <person name="Steindorff A."/>
            <person name="Ohm R."/>
            <person name="Martin F."/>
            <person name="Silar P."/>
            <person name="Natvig D."/>
            <person name="Lalanne C."/>
            <person name="Gautier V."/>
            <person name="Ament-Velasquez S.L."/>
            <person name="Kruys A."/>
            <person name="Hutchinson M.I."/>
            <person name="Powell A.J."/>
            <person name="Barry K."/>
            <person name="Miller A.N."/>
            <person name="Grigoriev I.V."/>
            <person name="Debuchy R."/>
            <person name="Gladieux P."/>
            <person name="Thoren M.H."/>
            <person name="Johannesson H."/>
        </authorList>
    </citation>
    <scope>NUCLEOTIDE SEQUENCE</scope>
    <source>
        <strain evidence="8">PSN324</strain>
    </source>
</reference>
<feature type="region of interest" description="Disordered" evidence="5">
    <location>
        <begin position="175"/>
        <end position="216"/>
    </location>
</feature>
<feature type="domain" description="MARVEL" evidence="7">
    <location>
        <begin position="8"/>
        <end position="156"/>
    </location>
</feature>
<feature type="transmembrane region" description="Helical" evidence="6">
    <location>
        <begin position="12"/>
        <end position="32"/>
    </location>
</feature>
<protein>
    <recommendedName>
        <fullName evidence="7">MARVEL domain-containing protein</fullName>
    </recommendedName>
</protein>
<feature type="transmembrane region" description="Helical" evidence="6">
    <location>
        <begin position="80"/>
        <end position="105"/>
    </location>
</feature>
<feature type="compositionally biased region" description="Polar residues" evidence="5">
    <location>
        <begin position="183"/>
        <end position="196"/>
    </location>
</feature>
<keyword evidence="2 6" id="KW-0812">Transmembrane</keyword>
<evidence type="ECO:0000256" key="5">
    <source>
        <dbReference type="SAM" id="MobiDB-lite"/>
    </source>
</evidence>
<keyword evidence="3 6" id="KW-1133">Transmembrane helix</keyword>
<dbReference type="GO" id="GO:0016020">
    <property type="term" value="C:membrane"/>
    <property type="evidence" value="ECO:0007669"/>
    <property type="project" value="UniProtKB-SubCell"/>
</dbReference>
<dbReference type="EMBL" id="MU864985">
    <property type="protein sequence ID" value="KAK4461713.1"/>
    <property type="molecule type" value="Genomic_DNA"/>
</dbReference>
<comment type="subcellular location">
    <subcellularLocation>
        <location evidence="1">Membrane</location>
        <topology evidence="1">Multi-pass membrane protein</topology>
    </subcellularLocation>
</comment>
<dbReference type="AlphaFoldDB" id="A0AAV9HQ42"/>
<evidence type="ECO:0000313" key="9">
    <source>
        <dbReference type="Proteomes" id="UP001321749"/>
    </source>
</evidence>
<dbReference type="PANTHER" id="PTHR39608:SF1">
    <property type="entry name" value="INTEGRAL MEMBRANE PROTEIN (AFU_ORTHOLOGUE AFUA_5G08640)"/>
    <property type="match status" value="1"/>
</dbReference>
<evidence type="ECO:0000256" key="4">
    <source>
        <dbReference type="ARBA" id="ARBA00023136"/>
    </source>
</evidence>
<dbReference type="InterPro" id="IPR008253">
    <property type="entry name" value="Marvel"/>
</dbReference>
<dbReference type="Pfam" id="PF01284">
    <property type="entry name" value="MARVEL"/>
    <property type="match status" value="1"/>
</dbReference>
<organism evidence="8 9">
    <name type="scientific">Cladorrhinum samala</name>
    <dbReference type="NCBI Taxonomy" id="585594"/>
    <lineage>
        <taxon>Eukaryota</taxon>
        <taxon>Fungi</taxon>
        <taxon>Dikarya</taxon>
        <taxon>Ascomycota</taxon>
        <taxon>Pezizomycotina</taxon>
        <taxon>Sordariomycetes</taxon>
        <taxon>Sordariomycetidae</taxon>
        <taxon>Sordariales</taxon>
        <taxon>Podosporaceae</taxon>
        <taxon>Cladorrhinum</taxon>
    </lineage>
</organism>
<dbReference type="PANTHER" id="PTHR39608">
    <property type="entry name" value="INTEGRAL MEMBRANE PROTEIN (AFU_ORTHOLOGUE AFUA_5G08640)"/>
    <property type="match status" value="1"/>
</dbReference>
<reference evidence="8" key="1">
    <citation type="journal article" date="2023" name="Mol. Phylogenet. Evol.">
        <title>Genome-scale phylogeny and comparative genomics of the fungal order Sordariales.</title>
        <authorList>
            <person name="Hensen N."/>
            <person name="Bonometti L."/>
            <person name="Westerberg I."/>
            <person name="Brannstrom I.O."/>
            <person name="Guillou S."/>
            <person name="Cros-Aarteil S."/>
            <person name="Calhoun S."/>
            <person name="Haridas S."/>
            <person name="Kuo A."/>
            <person name="Mondo S."/>
            <person name="Pangilinan J."/>
            <person name="Riley R."/>
            <person name="LaButti K."/>
            <person name="Andreopoulos B."/>
            <person name="Lipzen A."/>
            <person name="Chen C."/>
            <person name="Yan M."/>
            <person name="Daum C."/>
            <person name="Ng V."/>
            <person name="Clum A."/>
            <person name="Steindorff A."/>
            <person name="Ohm R.A."/>
            <person name="Martin F."/>
            <person name="Silar P."/>
            <person name="Natvig D.O."/>
            <person name="Lalanne C."/>
            <person name="Gautier V."/>
            <person name="Ament-Velasquez S.L."/>
            <person name="Kruys A."/>
            <person name="Hutchinson M.I."/>
            <person name="Powell A.J."/>
            <person name="Barry K."/>
            <person name="Miller A.N."/>
            <person name="Grigoriev I.V."/>
            <person name="Debuchy R."/>
            <person name="Gladieux P."/>
            <person name="Hiltunen Thoren M."/>
            <person name="Johannesson H."/>
        </authorList>
    </citation>
    <scope>NUCLEOTIDE SEQUENCE</scope>
    <source>
        <strain evidence="8">PSN324</strain>
    </source>
</reference>
<feature type="transmembrane region" description="Helical" evidence="6">
    <location>
        <begin position="134"/>
        <end position="161"/>
    </location>
</feature>
<comment type="caution">
    <text evidence="8">The sequence shown here is derived from an EMBL/GenBank/DDBJ whole genome shotgun (WGS) entry which is preliminary data.</text>
</comment>
<evidence type="ECO:0000256" key="2">
    <source>
        <dbReference type="ARBA" id="ARBA00022692"/>
    </source>
</evidence>
<evidence type="ECO:0000256" key="3">
    <source>
        <dbReference type="ARBA" id="ARBA00022989"/>
    </source>
</evidence>
<keyword evidence="4 6" id="KW-0472">Membrane</keyword>
<evidence type="ECO:0000259" key="7">
    <source>
        <dbReference type="Pfam" id="PF01284"/>
    </source>
</evidence>
<name>A0AAV9HQ42_9PEZI</name>
<evidence type="ECO:0000256" key="6">
    <source>
        <dbReference type="SAM" id="Phobius"/>
    </source>
</evidence>
<accession>A0AAV9HQ42</accession>
<evidence type="ECO:0000256" key="1">
    <source>
        <dbReference type="ARBA" id="ARBA00004141"/>
    </source>
</evidence>
<feature type="transmembrane region" description="Helical" evidence="6">
    <location>
        <begin position="52"/>
        <end position="73"/>
    </location>
</feature>
<sequence length="216" mass="24015">MGPTSRVCHVLLRVFELCCSVIVLGILGRAIYLANQADIYQDSRVIYGEITAAISTLFSLIFVAPFLYAFLAAPFDLVMFIMWMVAFGLLANRVGSAMCDSWWYWNWWGWNWGRWYIEPVPDRSWSWYSAPGCAAFRAVLAFSFMASIAYLLSAILGAIIVSRYWSKSKPPPNRNISAPMATNPPTSSHPETTQVGYNPARPAPPAETAVGTAVNV</sequence>
<evidence type="ECO:0000313" key="8">
    <source>
        <dbReference type="EMBL" id="KAK4461713.1"/>
    </source>
</evidence>
<proteinExistence type="predicted"/>